<dbReference type="GO" id="GO:0003700">
    <property type="term" value="F:DNA-binding transcription factor activity"/>
    <property type="evidence" value="ECO:0007669"/>
    <property type="project" value="TreeGrafter"/>
</dbReference>
<dbReference type="STRING" id="35622.SAMN04489764_3723"/>
<proteinExistence type="predicted"/>
<dbReference type="Gene3D" id="1.10.357.10">
    <property type="entry name" value="Tetracycline Repressor, domain 2"/>
    <property type="match status" value="1"/>
</dbReference>
<dbReference type="PANTHER" id="PTHR30055">
    <property type="entry name" value="HTH-TYPE TRANSCRIPTIONAL REGULATOR RUTR"/>
    <property type="match status" value="1"/>
</dbReference>
<feature type="domain" description="HTH tetR-type" evidence="3">
    <location>
        <begin position="1"/>
        <end position="60"/>
    </location>
</feature>
<sequence length="203" mass="22628">MRDEEVIAVAKRLFAALGYDGTSLAQIAESAGTDVASVNERFGGKRELYIEVMKRTHTDFQGAMDKVMRQYADADPVTKVHGRLDGLVDFFASHPDNTRLWMHRWLADAADVGDLERMYTQPLIRVIIEDIAATLGLDPNDEKVDLETTVSSFVWCLNGFGTAGLLGEHSEKLDFADPEASRRFRAFLHRMAHHLIGLPGDPP</sequence>
<dbReference type="InterPro" id="IPR001647">
    <property type="entry name" value="HTH_TetR"/>
</dbReference>
<evidence type="ECO:0000256" key="1">
    <source>
        <dbReference type="ARBA" id="ARBA00023125"/>
    </source>
</evidence>
<evidence type="ECO:0000259" key="3">
    <source>
        <dbReference type="PROSITE" id="PS50977"/>
    </source>
</evidence>
<dbReference type="PROSITE" id="PS50977">
    <property type="entry name" value="HTH_TETR_2"/>
    <property type="match status" value="1"/>
</dbReference>
<dbReference type="EMBL" id="FNKK01000002">
    <property type="protein sequence ID" value="SDR15027.1"/>
    <property type="molecule type" value="Genomic_DNA"/>
</dbReference>
<feature type="DNA-binding region" description="H-T-H motif" evidence="2">
    <location>
        <begin position="23"/>
        <end position="42"/>
    </location>
</feature>
<keyword evidence="1 2" id="KW-0238">DNA-binding</keyword>
<keyword evidence="5" id="KW-1185">Reference proteome</keyword>
<evidence type="ECO:0000313" key="5">
    <source>
        <dbReference type="Proteomes" id="UP000217103"/>
    </source>
</evidence>
<dbReference type="SUPFAM" id="SSF46689">
    <property type="entry name" value="Homeodomain-like"/>
    <property type="match status" value="1"/>
</dbReference>
<evidence type="ECO:0000313" key="4">
    <source>
        <dbReference type="EMBL" id="SDR15027.1"/>
    </source>
</evidence>
<dbReference type="AlphaFoldDB" id="A0A1H1GPC0"/>
<organism evidence="4 5">
    <name type="scientific">Thermostaphylospora chromogena</name>
    <dbReference type="NCBI Taxonomy" id="35622"/>
    <lineage>
        <taxon>Bacteria</taxon>
        <taxon>Bacillati</taxon>
        <taxon>Actinomycetota</taxon>
        <taxon>Actinomycetes</taxon>
        <taxon>Streptosporangiales</taxon>
        <taxon>Thermomonosporaceae</taxon>
        <taxon>Thermostaphylospora</taxon>
    </lineage>
</organism>
<dbReference type="InterPro" id="IPR009057">
    <property type="entry name" value="Homeodomain-like_sf"/>
</dbReference>
<reference evidence="4 5" key="1">
    <citation type="submission" date="2016-10" db="EMBL/GenBank/DDBJ databases">
        <authorList>
            <person name="de Groot N.N."/>
        </authorList>
    </citation>
    <scope>NUCLEOTIDE SEQUENCE [LARGE SCALE GENOMIC DNA]</scope>
    <source>
        <strain evidence="4 5">DSM 43794</strain>
    </source>
</reference>
<dbReference type="Pfam" id="PF00440">
    <property type="entry name" value="TetR_N"/>
    <property type="match status" value="1"/>
</dbReference>
<dbReference type="InterPro" id="IPR050109">
    <property type="entry name" value="HTH-type_TetR-like_transc_reg"/>
</dbReference>
<dbReference type="PANTHER" id="PTHR30055:SF219">
    <property type="entry name" value="TRANSCRIPTIONAL REGULATORY PROTEIN"/>
    <property type="match status" value="1"/>
</dbReference>
<dbReference type="GO" id="GO:0000976">
    <property type="term" value="F:transcription cis-regulatory region binding"/>
    <property type="evidence" value="ECO:0007669"/>
    <property type="project" value="TreeGrafter"/>
</dbReference>
<accession>A0A1H1GPC0</accession>
<protein>
    <submittedName>
        <fullName evidence="4">DNA-binding transcriptional regulator, AcrR family</fullName>
    </submittedName>
</protein>
<evidence type="ECO:0000256" key="2">
    <source>
        <dbReference type="PROSITE-ProRule" id="PRU00335"/>
    </source>
</evidence>
<gene>
    <name evidence="4" type="ORF">SAMN04489764_3723</name>
</gene>
<dbReference type="Proteomes" id="UP000217103">
    <property type="component" value="Unassembled WGS sequence"/>
</dbReference>
<name>A0A1H1GPC0_9ACTN</name>